<protein>
    <submittedName>
        <fullName evidence="5">M10 family metallopeptidase C-terminal domain-containing protein</fullName>
    </submittedName>
</protein>
<evidence type="ECO:0000256" key="1">
    <source>
        <dbReference type="ARBA" id="ARBA00004613"/>
    </source>
</evidence>
<reference evidence="5" key="1">
    <citation type="submission" date="2021-04" db="EMBL/GenBank/DDBJ databases">
        <title>novel species isolated from subtropical streams in China.</title>
        <authorList>
            <person name="Lu H."/>
        </authorList>
    </citation>
    <scope>NUCLEOTIDE SEQUENCE</scope>
    <source>
        <strain evidence="5">FT137W</strain>
    </source>
</reference>
<keyword evidence="6" id="KW-1185">Reference proteome</keyword>
<dbReference type="Pfam" id="PF08548">
    <property type="entry name" value="Peptidase_M10_C"/>
    <property type="match status" value="1"/>
</dbReference>
<dbReference type="SUPFAM" id="SSF51120">
    <property type="entry name" value="beta-Roll"/>
    <property type="match status" value="1"/>
</dbReference>
<proteinExistence type="predicted"/>
<dbReference type="GO" id="GO:0005509">
    <property type="term" value="F:calcium ion binding"/>
    <property type="evidence" value="ECO:0007669"/>
    <property type="project" value="InterPro"/>
</dbReference>
<dbReference type="EMBL" id="JAGSPJ010000004">
    <property type="protein sequence ID" value="MBR7800708.1"/>
    <property type="molecule type" value="Genomic_DNA"/>
</dbReference>
<dbReference type="Gene3D" id="2.150.10.10">
    <property type="entry name" value="Serralysin-like metalloprotease, C-terminal"/>
    <property type="match status" value="1"/>
</dbReference>
<dbReference type="InterPro" id="IPR011049">
    <property type="entry name" value="Serralysin-like_metalloprot_C"/>
</dbReference>
<evidence type="ECO:0000256" key="3">
    <source>
        <dbReference type="ARBA" id="ARBA00022737"/>
    </source>
</evidence>
<dbReference type="AlphaFoldDB" id="A0A941E8R1"/>
<evidence type="ECO:0000256" key="2">
    <source>
        <dbReference type="ARBA" id="ARBA00022525"/>
    </source>
</evidence>
<keyword evidence="3" id="KW-0677">Repeat</keyword>
<gene>
    <name evidence="5" type="ORF">KDM90_11925</name>
</gene>
<comment type="subcellular location">
    <subcellularLocation>
        <location evidence="1">Secreted</location>
    </subcellularLocation>
</comment>
<feature type="non-terminal residue" evidence="5">
    <location>
        <position position="1"/>
    </location>
</feature>
<comment type="caution">
    <text evidence="5">The sequence shown here is derived from an EMBL/GenBank/DDBJ whole genome shotgun (WGS) entry which is preliminary data.</text>
</comment>
<dbReference type="InterPro" id="IPR013858">
    <property type="entry name" value="Peptidase_M10B_C"/>
</dbReference>
<dbReference type="Proteomes" id="UP000678545">
    <property type="component" value="Unassembled WGS sequence"/>
</dbReference>
<name>A0A941E8R1_9BURK</name>
<evidence type="ECO:0000259" key="4">
    <source>
        <dbReference type="Pfam" id="PF08548"/>
    </source>
</evidence>
<accession>A0A941E8R1</accession>
<organism evidence="5 6">
    <name type="scientific">Undibacterium fentianense</name>
    <dbReference type="NCBI Taxonomy" id="2828728"/>
    <lineage>
        <taxon>Bacteria</taxon>
        <taxon>Pseudomonadati</taxon>
        <taxon>Pseudomonadota</taxon>
        <taxon>Betaproteobacteria</taxon>
        <taxon>Burkholderiales</taxon>
        <taxon>Oxalobacteraceae</taxon>
        <taxon>Undibacterium</taxon>
    </lineage>
</organism>
<sequence>DNIVAGSGNNTIIGGAGNDTISCGSGVDIVVFGSVLDANTNVDTISWFKHGVDSIALSRFVFSHLPVGPQISSDNFVANTNPAARDANDYILYNTTNGKLFYDSDGSGAASPILFAILTGQPTLTASDFMVVF</sequence>
<keyword evidence="2" id="KW-0964">Secreted</keyword>
<evidence type="ECO:0000313" key="6">
    <source>
        <dbReference type="Proteomes" id="UP000678545"/>
    </source>
</evidence>
<feature type="domain" description="Peptidase M10 serralysin C-terminal" evidence="4">
    <location>
        <begin position="3"/>
        <end position="130"/>
    </location>
</feature>
<dbReference type="RefSeq" id="WP_212675824.1">
    <property type="nucleotide sequence ID" value="NZ_JAGSPJ010000004.1"/>
</dbReference>
<evidence type="ECO:0000313" key="5">
    <source>
        <dbReference type="EMBL" id="MBR7800708.1"/>
    </source>
</evidence>
<dbReference type="GO" id="GO:0005615">
    <property type="term" value="C:extracellular space"/>
    <property type="evidence" value="ECO:0007669"/>
    <property type="project" value="InterPro"/>
</dbReference>